<proteinExistence type="predicted"/>
<reference evidence="1" key="1">
    <citation type="journal article" date="2022" name="Front. Genet.">
        <title>Chromosome-Scale Assembly of the Dendrobium nobile Genome Provides Insights Into the Molecular Mechanism of the Biosynthesis of the Medicinal Active Ingredient of Dendrobium.</title>
        <authorList>
            <person name="Xu Q."/>
            <person name="Niu S.-C."/>
            <person name="Li K.-L."/>
            <person name="Zheng P.-J."/>
            <person name="Zhang X.-J."/>
            <person name="Jia Y."/>
            <person name="Liu Y."/>
            <person name="Niu Y.-X."/>
            <person name="Yu L.-H."/>
            <person name="Chen D.-F."/>
            <person name="Zhang G.-Q."/>
        </authorList>
    </citation>
    <scope>NUCLEOTIDE SEQUENCE</scope>
    <source>
        <tissue evidence="1">Leaf</tissue>
    </source>
</reference>
<dbReference type="EMBL" id="JAGYWB010000005">
    <property type="protein sequence ID" value="KAI0523399.1"/>
    <property type="molecule type" value="Genomic_DNA"/>
</dbReference>
<evidence type="ECO:0000313" key="1">
    <source>
        <dbReference type="EMBL" id="KAI0523399.1"/>
    </source>
</evidence>
<protein>
    <submittedName>
        <fullName evidence="1">Uncharacterized protein</fullName>
    </submittedName>
</protein>
<name>A0A8T3C228_DENNO</name>
<dbReference type="AlphaFoldDB" id="A0A8T3C228"/>
<dbReference type="SMR" id="A0A8T3C228"/>
<dbReference type="Proteomes" id="UP000829196">
    <property type="component" value="Unassembled WGS sequence"/>
</dbReference>
<evidence type="ECO:0000313" key="2">
    <source>
        <dbReference type="Proteomes" id="UP000829196"/>
    </source>
</evidence>
<comment type="caution">
    <text evidence="1">The sequence shown here is derived from an EMBL/GenBank/DDBJ whole genome shotgun (WGS) entry which is preliminary data.</text>
</comment>
<accession>A0A8T3C228</accession>
<organism evidence="1 2">
    <name type="scientific">Dendrobium nobile</name>
    <name type="common">Orchid</name>
    <dbReference type="NCBI Taxonomy" id="94219"/>
    <lineage>
        <taxon>Eukaryota</taxon>
        <taxon>Viridiplantae</taxon>
        <taxon>Streptophyta</taxon>
        <taxon>Embryophyta</taxon>
        <taxon>Tracheophyta</taxon>
        <taxon>Spermatophyta</taxon>
        <taxon>Magnoliopsida</taxon>
        <taxon>Liliopsida</taxon>
        <taxon>Asparagales</taxon>
        <taxon>Orchidaceae</taxon>
        <taxon>Epidendroideae</taxon>
        <taxon>Malaxideae</taxon>
        <taxon>Dendrobiinae</taxon>
        <taxon>Dendrobium</taxon>
    </lineage>
</organism>
<gene>
    <name evidence="1" type="ORF">KFK09_005794</name>
</gene>
<keyword evidence="2" id="KW-1185">Reference proteome</keyword>
<sequence>MNHNVAHLDLFMENLGYQLIDIKFKTSMPYVYEFMFILLRNSEKKNLKTINHPNNIKIGD</sequence>